<sequence length="84" mass="9348">MVSALFAATWAPSGLRNLIVFNSFPLFLLFAMGAEVLLDLNLDIGEVAWKHAEMGNFASQNIEQRFKLFTPDVSVELILCQKTS</sequence>
<evidence type="ECO:0000313" key="1">
    <source>
        <dbReference type="EMBL" id="KAF9490874.1"/>
    </source>
</evidence>
<keyword evidence="2" id="KW-1185">Reference proteome</keyword>
<organism evidence="1 2">
    <name type="scientific">Pleurotus eryngii</name>
    <name type="common">Boletus of the steppes</name>
    <dbReference type="NCBI Taxonomy" id="5323"/>
    <lineage>
        <taxon>Eukaryota</taxon>
        <taxon>Fungi</taxon>
        <taxon>Dikarya</taxon>
        <taxon>Basidiomycota</taxon>
        <taxon>Agaricomycotina</taxon>
        <taxon>Agaricomycetes</taxon>
        <taxon>Agaricomycetidae</taxon>
        <taxon>Agaricales</taxon>
        <taxon>Pleurotineae</taxon>
        <taxon>Pleurotaceae</taxon>
        <taxon>Pleurotus</taxon>
    </lineage>
</organism>
<gene>
    <name evidence="1" type="ORF">BDN71DRAFT_142833</name>
</gene>
<accession>A0A9P5ZR66</accession>
<dbReference type="EMBL" id="MU154631">
    <property type="protein sequence ID" value="KAF9490874.1"/>
    <property type="molecule type" value="Genomic_DNA"/>
</dbReference>
<reference evidence="1" key="1">
    <citation type="submission" date="2020-11" db="EMBL/GenBank/DDBJ databases">
        <authorList>
            <consortium name="DOE Joint Genome Institute"/>
            <person name="Ahrendt S."/>
            <person name="Riley R."/>
            <person name="Andreopoulos W."/>
            <person name="Labutti K."/>
            <person name="Pangilinan J."/>
            <person name="Ruiz-Duenas F.J."/>
            <person name="Barrasa J.M."/>
            <person name="Sanchez-Garcia M."/>
            <person name="Camarero S."/>
            <person name="Miyauchi S."/>
            <person name="Serrano A."/>
            <person name="Linde D."/>
            <person name="Babiker R."/>
            <person name="Drula E."/>
            <person name="Ayuso-Fernandez I."/>
            <person name="Pacheco R."/>
            <person name="Padilla G."/>
            <person name="Ferreira P."/>
            <person name="Barriuso J."/>
            <person name="Kellner H."/>
            <person name="Castanera R."/>
            <person name="Alfaro M."/>
            <person name="Ramirez L."/>
            <person name="Pisabarro A.G."/>
            <person name="Kuo A."/>
            <person name="Tritt A."/>
            <person name="Lipzen A."/>
            <person name="He G."/>
            <person name="Yan M."/>
            <person name="Ng V."/>
            <person name="Cullen D."/>
            <person name="Martin F."/>
            <person name="Rosso M.-N."/>
            <person name="Henrissat B."/>
            <person name="Hibbett D."/>
            <person name="Martinez A.T."/>
            <person name="Grigoriev I.V."/>
        </authorList>
    </citation>
    <scope>NUCLEOTIDE SEQUENCE</scope>
    <source>
        <strain evidence="1">ATCC 90797</strain>
    </source>
</reference>
<name>A0A9P5ZR66_PLEER</name>
<dbReference type="Proteomes" id="UP000807025">
    <property type="component" value="Unassembled WGS sequence"/>
</dbReference>
<evidence type="ECO:0000313" key="2">
    <source>
        <dbReference type="Proteomes" id="UP000807025"/>
    </source>
</evidence>
<comment type="caution">
    <text evidence="1">The sequence shown here is derived from an EMBL/GenBank/DDBJ whole genome shotgun (WGS) entry which is preliminary data.</text>
</comment>
<protein>
    <submittedName>
        <fullName evidence="1">Uncharacterized protein</fullName>
    </submittedName>
</protein>
<proteinExistence type="predicted"/>
<dbReference type="AlphaFoldDB" id="A0A9P5ZR66"/>